<keyword evidence="3" id="KW-0963">Cytoplasm</keyword>
<dbReference type="SUPFAM" id="SSF58014">
    <property type="entry name" value="Coiled-coil domain of nucleotide exchange factor GrpE"/>
    <property type="match status" value="1"/>
</dbReference>
<dbReference type="Proteomes" id="UP000179283">
    <property type="component" value="Unassembled WGS sequence"/>
</dbReference>
<dbReference type="GO" id="GO:0000774">
    <property type="term" value="F:adenyl-nucleotide exchange factor activity"/>
    <property type="evidence" value="ECO:0007669"/>
    <property type="project" value="InterPro"/>
</dbReference>
<evidence type="ECO:0000256" key="1">
    <source>
        <dbReference type="ARBA" id="ARBA00009054"/>
    </source>
</evidence>
<dbReference type="PANTHER" id="PTHR21237">
    <property type="entry name" value="GRPE PROTEIN"/>
    <property type="match status" value="1"/>
</dbReference>
<dbReference type="Gene3D" id="3.90.20.20">
    <property type="match status" value="1"/>
</dbReference>
<evidence type="ECO:0000256" key="3">
    <source>
        <dbReference type="HAMAP-Rule" id="MF_01151"/>
    </source>
</evidence>
<keyword evidence="2 3" id="KW-0143">Chaperone</keyword>
<dbReference type="CDD" id="cd00446">
    <property type="entry name" value="GrpE"/>
    <property type="match status" value="1"/>
</dbReference>
<dbReference type="GO" id="GO:0005737">
    <property type="term" value="C:cytoplasm"/>
    <property type="evidence" value="ECO:0007669"/>
    <property type="project" value="UniProtKB-SubCell"/>
</dbReference>
<dbReference type="AlphaFoldDB" id="A0A1G2U5U3"/>
<dbReference type="Gene3D" id="2.30.22.10">
    <property type="entry name" value="Head domain of nucleotide exchange factor GrpE"/>
    <property type="match status" value="1"/>
</dbReference>
<protein>
    <recommendedName>
        <fullName evidence="3 4">Protein GrpE</fullName>
    </recommendedName>
    <alternativeName>
        <fullName evidence="3">HSP-70 cofactor</fullName>
    </alternativeName>
</protein>
<keyword evidence="3 4" id="KW-0346">Stress response</keyword>
<dbReference type="InterPro" id="IPR000740">
    <property type="entry name" value="GrpE"/>
</dbReference>
<dbReference type="Pfam" id="PF01025">
    <property type="entry name" value="GrpE"/>
    <property type="match status" value="1"/>
</dbReference>
<feature type="region of interest" description="Disordered" evidence="6">
    <location>
        <begin position="1"/>
        <end position="26"/>
    </location>
</feature>
<accession>A0A1G2U5U3</accession>
<gene>
    <name evidence="3" type="primary">grpE</name>
    <name evidence="7" type="ORF">A2920_03045</name>
</gene>
<evidence type="ECO:0000256" key="6">
    <source>
        <dbReference type="SAM" id="MobiDB-lite"/>
    </source>
</evidence>
<comment type="subunit">
    <text evidence="3">Homodimer.</text>
</comment>
<dbReference type="PROSITE" id="PS01071">
    <property type="entry name" value="GRPE"/>
    <property type="match status" value="1"/>
</dbReference>
<dbReference type="EMBL" id="MHWD01000002">
    <property type="protein sequence ID" value="OHB04869.1"/>
    <property type="molecule type" value="Genomic_DNA"/>
</dbReference>
<comment type="caution">
    <text evidence="7">The sequence shown here is derived from an EMBL/GenBank/DDBJ whole genome shotgun (WGS) entry which is preliminary data.</text>
</comment>
<comment type="similarity">
    <text evidence="1 3 5">Belongs to the GrpE family.</text>
</comment>
<evidence type="ECO:0000313" key="7">
    <source>
        <dbReference type="EMBL" id="OHB04869.1"/>
    </source>
</evidence>
<reference evidence="7 8" key="1">
    <citation type="journal article" date="2016" name="Nat. Commun.">
        <title>Thousands of microbial genomes shed light on interconnected biogeochemical processes in an aquifer system.</title>
        <authorList>
            <person name="Anantharaman K."/>
            <person name="Brown C.T."/>
            <person name="Hug L.A."/>
            <person name="Sharon I."/>
            <person name="Castelle C.J."/>
            <person name="Probst A.J."/>
            <person name="Thomas B.C."/>
            <person name="Singh A."/>
            <person name="Wilkins M.J."/>
            <person name="Karaoz U."/>
            <person name="Brodie E.L."/>
            <person name="Williams K.H."/>
            <person name="Hubbard S.S."/>
            <person name="Banfield J.F."/>
        </authorList>
    </citation>
    <scope>NUCLEOTIDE SEQUENCE [LARGE SCALE GENOMIC DNA]</scope>
</reference>
<proteinExistence type="inferred from homology"/>
<dbReference type="SUPFAM" id="SSF51064">
    <property type="entry name" value="Head domain of nucleotide exchange factor GrpE"/>
    <property type="match status" value="1"/>
</dbReference>
<dbReference type="InterPro" id="IPR009012">
    <property type="entry name" value="GrpE_head"/>
</dbReference>
<dbReference type="GO" id="GO:0051082">
    <property type="term" value="F:unfolded protein binding"/>
    <property type="evidence" value="ECO:0007669"/>
    <property type="project" value="TreeGrafter"/>
</dbReference>
<dbReference type="InterPro" id="IPR013805">
    <property type="entry name" value="GrpE_CC"/>
</dbReference>
<evidence type="ECO:0000313" key="8">
    <source>
        <dbReference type="Proteomes" id="UP000179283"/>
    </source>
</evidence>
<dbReference type="GO" id="GO:0006457">
    <property type="term" value="P:protein folding"/>
    <property type="evidence" value="ECO:0007669"/>
    <property type="project" value="InterPro"/>
</dbReference>
<dbReference type="PANTHER" id="PTHR21237:SF23">
    <property type="entry name" value="GRPE PROTEIN HOMOLOG, MITOCHONDRIAL"/>
    <property type="match status" value="1"/>
</dbReference>
<sequence length="192" mass="22058">MFSKNNDKTEDDIQTESDADLDDSVVTEESLQENVKKLRAKLKECEAEKLERLTDLQKAKADFINLRKRDEEERIRFVKFANESLILELLPTLDSFELATSDKKEWNALPENWRRGMESAINQLKSTLTKSGVKKIEALGALFDPKEQEAIGTIPVDDEKKDHTVIEVFQDGYKLGDKVLRPSRVKIGEFKQ</sequence>
<name>A0A1G2U5U3_9BACT</name>
<evidence type="ECO:0000256" key="4">
    <source>
        <dbReference type="RuleBase" id="RU000639"/>
    </source>
</evidence>
<evidence type="ECO:0000256" key="5">
    <source>
        <dbReference type="RuleBase" id="RU004478"/>
    </source>
</evidence>
<organism evidence="7 8">
    <name type="scientific">Candidatus Zambryskibacteria bacterium RIFCSPLOWO2_01_FULL_43_17</name>
    <dbReference type="NCBI Taxonomy" id="1802760"/>
    <lineage>
        <taxon>Bacteria</taxon>
        <taxon>Candidatus Zambryskiibacteriota</taxon>
    </lineage>
</organism>
<feature type="compositionally biased region" description="Acidic residues" evidence="6">
    <location>
        <begin position="9"/>
        <end position="26"/>
    </location>
</feature>
<evidence type="ECO:0000256" key="2">
    <source>
        <dbReference type="ARBA" id="ARBA00023186"/>
    </source>
</evidence>
<comment type="subcellular location">
    <subcellularLocation>
        <location evidence="3">Cytoplasm</location>
    </subcellularLocation>
</comment>
<dbReference type="PRINTS" id="PR00773">
    <property type="entry name" value="GRPEPROTEIN"/>
</dbReference>
<dbReference type="GO" id="GO:0042803">
    <property type="term" value="F:protein homodimerization activity"/>
    <property type="evidence" value="ECO:0007669"/>
    <property type="project" value="InterPro"/>
</dbReference>
<comment type="function">
    <text evidence="3 4">Participates actively in the response to hyperosmotic and heat shock by preventing the aggregation of stress-denatured proteins, in association with DnaK and GrpE. It is the nucleotide exchange factor for DnaK and may function as a thermosensor. Unfolded proteins bind initially to DnaJ; upon interaction with the DnaJ-bound protein, DnaK hydrolyzes its bound ATP, resulting in the formation of a stable complex. GrpE releases ADP from DnaK; ATP binding to DnaK triggers the release of the substrate protein, thus completing the reaction cycle. Several rounds of ATP-dependent interactions between DnaJ, DnaK and GrpE are required for fully efficient folding.</text>
</comment>
<dbReference type="HAMAP" id="MF_01151">
    <property type="entry name" value="GrpE"/>
    <property type="match status" value="1"/>
</dbReference>
<dbReference type="GO" id="GO:0051087">
    <property type="term" value="F:protein-folding chaperone binding"/>
    <property type="evidence" value="ECO:0007669"/>
    <property type="project" value="InterPro"/>
</dbReference>